<comment type="caution">
    <text evidence="1">The sequence shown here is derived from an EMBL/GenBank/DDBJ whole genome shotgun (WGS) entry which is preliminary data.</text>
</comment>
<dbReference type="AlphaFoldDB" id="A0A6G1AW52"/>
<keyword evidence="2" id="KW-1185">Reference proteome</keyword>
<name>A0A6G1AW52_CROCR</name>
<proteinExistence type="predicted"/>
<evidence type="ECO:0000313" key="2">
    <source>
        <dbReference type="Proteomes" id="UP000475037"/>
    </source>
</evidence>
<dbReference type="PANTHER" id="PTHR19446">
    <property type="entry name" value="REVERSE TRANSCRIPTASES"/>
    <property type="match status" value="1"/>
</dbReference>
<gene>
    <name evidence="1" type="primary">Pol_277</name>
    <name evidence="1" type="ORF">FOF47_R05807</name>
</gene>
<sequence>NRLENPELDRQMYGQLIFDKAGKSIQCKKVSLTNGAENCTATCKRMKLDHFLTPYTKINSKWMKDLNVRQQTIKSLEEKAGNNLFDLSSSNFLLNTSPKARELKAKMNNWDLIKIKSFCTAKETINKTKRQQT</sequence>
<protein>
    <submittedName>
        <fullName evidence="1">LORF2 protein</fullName>
    </submittedName>
</protein>
<evidence type="ECO:0000313" key="1">
    <source>
        <dbReference type="EMBL" id="KAF0879830.1"/>
    </source>
</evidence>
<accession>A0A6G1AW52</accession>
<dbReference type="Proteomes" id="UP000475037">
    <property type="component" value="Unassembled WGS sequence"/>
</dbReference>
<reference evidence="1 2" key="1">
    <citation type="submission" date="2019-11" db="EMBL/GenBank/DDBJ databases">
        <authorList>
            <person name="Yang C."/>
            <person name="Li F."/>
        </authorList>
    </citation>
    <scope>NUCLEOTIDE SEQUENCE [LARGE SCALE GENOMIC DNA]</scope>
    <source>
        <strain evidence="1">KB4526</strain>
        <tissue evidence="1">Muscle</tissue>
    </source>
</reference>
<feature type="non-terminal residue" evidence="1">
    <location>
        <position position="1"/>
    </location>
</feature>
<feature type="non-terminal residue" evidence="1">
    <location>
        <position position="133"/>
    </location>
</feature>
<dbReference type="EMBL" id="VOAJ01003455">
    <property type="protein sequence ID" value="KAF0879830.1"/>
    <property type="molecule type" value="Genomic_DNA"/>
</dbReference>
<organism evidence="1 2">
    <name type="scientific">Crocuta crocuta</name>
    <name type="common">Spotted hyena</name>
    <dbReference type="NCBI Taxonomy" id="9678"/>
    <lineage>
        <taxon>Eukaryota</taxon>
        <taxon>Metazoa</taxon>
        <taxon>Chordata</taxon>
        <taxon>Craniata</taxon>
        <taxon>Vertebrata</taxon>
        <taxon>Euteleostomi</taxon>
        <taxon>Mammalia</taxon>
        <taxon>Eutheria</taxon>
        <taxon>Laurasiatheria</taxon>
        <taxon>Carnivora</taxon>
        <taxon>Feliformia</taxon>
        <taxon>Hyaenidae</taxon>
        <taxon>Crocuta</taxon>
    </lineage>
</organism>